<dbReference type="PIRSF" id="PIRSF017804">
    <property type="entry name" value="Secretion_EccD1"/>
    <property type="match status" value="1"/>
</dbReference>
<keyword evidence="5 7" id="KW-1133">Transmembrane helix</keyword>
<keyword evidence="10" id="KW-1185">Reference proteome</keyword>
<dbReference type="Pfam" id="PF19053">
    <property type="entry name" value="EccD"/>
    <property type="match status" value="1"/>
</dbReference>
<evidence type="ECO:0000256" key="7">
    <source>
        <dbReference type="SAM" id="Phobius"/>
    </source>
</evidence>
<dbReference type="RefSeq" id="WP_203730709.1">
    <property type="nucleotide sequence ID" value="NZ_BOML01000043.1"/>
</dbReference>
<evidence type="ECO:0000313" key="9">
    <source>
        <dbReference type="EMBL" id="GIE04182.1"/>
    </source>
</evidence>
<comment type="subcellular location">
    <subcellularLocation>
        <location evidence="1">Cell membrane</location>
        <topology evidence="1">Multi-pass membrane protein</topology>
    </subcellularLocation>
</comment>
<feature type="domain" description="EccD-like transmembrane" evidence="8">
    <location>
        <begin position="120"/>
        <end position="454"/>
    </location>
</feature>
<accession>A0ABQ3Z2X0</accession>
<keyword evidence="6 7" id="KW-0472">Membrane</keyword>
<protein>
    <submittedName>
        <fullName evidence="9">Type VII secretion integral membrane protein EccD</fullName>
    </submittedName>
</protein>
<sequence length="456" mass="45840">MTDASTAEMCRLVVCGPDRQIEVAVPASVLVADLLPALLHHLGEGLADNGLPHGGWVLQRIGTAPLDEEVTVAAAGLHDGEVVHLRPRAEQLPEVDFDDLVDGVATGVGNRPGKWRPEMMRWAAQGAAAVLLAVGVAGLAMPGPALPRAAVALFAALVSLAAGAVLARRLDEPGLGVVLAAAAVGFAGVAGLILTGGDSAPQLLAASATAAATAVLAAVLLGPAGLPFVAAATAASLGVAAGASRVLAGLTGGQAAAVVAVLATALVPAVPMLAFRLSGLRLSPLPTKPEHLQEELDPVPAAPLMERSRVVDAQMTALYAGLGAAVTLGVAPIGRTGGWAGLLLPVLLALVWLLSARPMTSGRHRLAQGIPALAALAGSMLGLLSAAGPLVRLGLLAVVPLGVWIIAGFARTMRERRLMPYWGRIGDVLLTVAAVALLPVLLAVLGAYGWFRAIGG</sequence>
<evidence type="ECO:0000313" key="10">
    <source>
        <dbReference type="Proteomes" id="UP000637628"/>
    </source>
</evidence>
<evidence type="ECO:0000256" key="4">
    <source>
        <dbReference type="ARBA" id="ARBA00022692"/>
    </source>
</evidence>
<dbReference type="InterPro" id="IPR006707">
    <property type="entry name" value="T7SS_EccD"/>
</dbReference>
<gene>
    <name evidence="9" type="ORF">Adu01nite_55320</name>
</gene>
<feature type="transmembrane region" description="Helical" evidence="7">
    <location>
        <begin position="122"/>
        <end position="143"/>
    </location>
</feature>
<feature type="transmembrane region" description="Helical" evidence="7">
    <location>
        <begin position="366"/>
        <end position="384"/>
    </location>
</feature>
<feature type="transmembrane region" description="Helical" evidence="7">
    <location>
        <begin position="254"/>
        <end position="275"/>
    </location>
</feature>
<proteinExistence type="inferred from homology"/>
<evidence type="ECO:0000256" key="1">
    <source>
        <dbReference type="ARBA" id="ARBA00004651"/>
    </source>
</evidence>
<dbReference type="Gene3D" id="3.10.20.90">
    <property type="entry name" value="Phosphatidylinositol 3-kinase Catalytic Subunit, Chain A, domain 1"/>
    <property type="match status" value="1"/>
</dbReference>
<evidence type="ECO:0000256" key="3">
    <source>
        <dbReference type="ARBA" id="ARBA00022475"/>
    </source>
</evidence>
<reference evidence="9 10" key="1">
    <citation type="submission" date="2021-01" db="EMBL/GenBank/DDBJ databases">
        <title>Whole genome shotgun sequence of Actinoplanes durhamensis NBRC 14914.</title>
        <authorList>
            <person name="Komaki H."/>
            <person name="Tamura T."/>
        </authorList>
    </citation>
    <scope>NUCLEOTIDE SEQUENCE [LARGE SCALE GENOMIC DNA]</scope>
    <source>
        <strain evidence="9 10">NBRC 14914</strain>
    </source>
</reference>
<dbReference type="InterPro" id="IPR024962">
    <property type="entry name" value="YukD-like"/>
</dbReference>
<comment type="caution">
    <text evidence="9">The sequence shown here is derived from an EMBL/GenBank/DDBJ whole genome shotgun (WGS) entry which is preliminary data.</text>
</comment>
<keyword evidence="3" id="KW-1003">Cell membrane</keyword>
<feature type="transmembrane region" description="Helical" evidence="7">
    <location>
        <begin position="428"/>
        <end position="451"/>
    </location>
</feature>
<evidence type="ECO:0000256" key="5">
    <source>
        <dbReference type="ARBA" id="ARBA00022989"/>
    </source>
</evidence>
<evidence type="ECO:0000259" key="8">
    <source>
        <dbReference type="Pfam" id="PF19053"/>
    </source>
</evidence>
<feature type="transmembrane region" description="Helical" evidence="7">
    <location>
        <begin position="337"/>
        <end position="354"/>
    </location>
</feature>
<keyword evidence="4 7" id="KW-0812">Transmembrane</keyword>
<dbReference type="EMBL" id="BOML01000043">
    <property type="protein sequence ID" value="GIE04182.1"/>
    <property type="molecule type" value="Genomic_DNA"/>
</dbReference>
<dbReference type="Proteomes" id="UP000637628">
    <property type="component" value="Unassembled WGS sequence"/>
</dbReference>
<comment type="similarity">
    <text evidence="2">Belongs to the EccD/Snm4 family.</text>
</comment>
<organism evidence="9 10">
    <name type="scientific">Paractinoplanes durhamensis</name>
    <dbReference type="NCBI Taxonomy" id="113563"/>
    <lineage>
        <taxon>Bacteria</taxon>
        <taxon>Bacillati</taxon>
        <taxon>Actinomycetota</taxon>
        <taxon>Actinomycetes</taxon>
        <taxon>Micromonosporales</taxon>
        <taxon>Micromonosporaceae</taxon>
        <taxon>Paractinoplanes</taxon>
    </lineage>
</organism>
<feature type="transmembrane region" description="Helical" evidence="7">
    <location>
        <begin position="390"/>
        <end position="407"/>
    </location>
</feature>
<dbReference type="Pfam" id="PF08817">
    <property type="entry name" value="YukD"/>
    <property type="match status" value="1"/>
</dbReference>
<dbReference type="NCBIfam" id="TIGR03920">
    <property type="entry name" value="T7SS_EccD"/>
    <property type="match status" value="1"/>
</dbReference>
<evidence type="ECO:0000256" key="2">
    <source>
        <dbReference type="ARBA" id="ARBA00006162"/>
    </source>
</evidence>
<evidence type="ECO:0000256" key="6">
    <source>
        <dbReference type="ARBA" id="ARBA00023136"/>
    </source>
</evidence>
<dbReference type="InterPro" id="IPR044049">
    <property type="entry name" value="EccD_transm"/>
</dbReference>
<feature type="transmembrane region" description="Helical" evidence="7">
    <location>
        <begin position="174"/>
        <end position="194"/>
    </location>
</feature>
<name>A0ABQ3Z2X0_9ACTN</name>
<feature type="transmembrane region" description="Helical" evidence="7">
    <location>
        <begin position="149"/>
        <end position="167"/>
    </location>
</feature>